<dbReference type="AlphaFoldDB" id="A0A1J5QNA3"/>
<gene>
    <name evidence="1" type="ORF">GALL_408170</name>
</gene>
<reference evidence="1" key="1">
    <citation type="submission" date="2016-10" db="EMBL/GenBank/DDBJ databases">
        <title>Sequence of Gallionella enrichment culture.</title>
        <authorList>
            <person name="Poehlein A."/>
            <person name="Muehling M."/>
            <person name="Daniel R."/>
        </authorList>
    </citation>
    <scope>NUCLEOTIDE SEQUENCE</scope>
</reference>
<proteinExistence type="predicted"/>
<organism evidence="1">
    <name type="scientific">mine drainage metagenome</name>
    <dbReference type="NCBI Taxonomy" id="410659"/>
    <lineage>
        <taxon>unclassified sequences</taxon>
        <taxon>metagenomes</taxon>
        <taxon>ecological metagenomes</taxon>
    </lineage>
</organism>
<comment type="caution">
    <text evidence="1">The sequence shown here is derived from an EMBL/GenBank/DDBJ whole genome shotgun (WGS) entry which is preliminary data.</text>
</comment>
<name>A0A1J5QNA3_9ZZZZ</name>
<evidence type="ECO:0000313" key="1">
    <source>
        <dbReference type="EMBL" id="OIQ77485.1"/>
    </source>
</evidence>
<dbReference type="EMBL" id="MLJW01001604">
    <property type="protein sequence ID" value="OIQ77485.1"/>
    <property type="molecule type" value="Genomic_DNA"/>
</dbReference>
<accession>A0A1J5QNA3</accession>
<evidence type="ECO:0008006" key="2">
    <source>
        <dbReference type="Google" id="ProtNLM"/>
    </source>
</evidence>
<sequence>MVLADHGKWGVVGLSRIAPLDAIDVLVTDDALPDDARGVLRGDVGQIVLAHPEGAAP</sequence>
<protein>
    <recommendedName>
        <fullName evidence="2">DeoR C-terminal sensor domain-containing protein</fullName>
    </recommendedName>
</protein>